<dbReference type="Gene3D" id="1.10.10.830">
    <property type="entry name" value="Ile-tRNA synthetase CP2 domain-like"/>
    <property type="match status" value="1"/>
</dbReference>
<dbReference type="Proteomes" id="UP000294746">
    <property type="component" value="Unassembled WGS sequence"/>
</dbReference>
<protein>
    <recommendedName>
        <fullName evidence="10">Isoleucine--tRNA ligase</fullName>
        <ecNumber evidence="10">6.1.1.5</ecNumber>
    </recommendedName>
    <alternativeName>
        <fullName evidence="10">Isoleucyl-tRNA synthetase</fullName>
        <shortName evidence="10">IleRS</shortName>
    </alternativeName>
</protein>
<evidence type="ECO:0000313" key="14">
    <source>
        <dbReference type="EMBL" id="TCP70402.1"/>
    </source>
</evidence>
<dbReference type="GO" id="GO:0000049">
    <property type="term" value="F:tRNA binding"/>
    <property type="evidence" value="ECO:0007669"/>
    <property type="project" value="InterPro"/>
</dbReference>
<dbReference type="GO" id="GO:0008270">
    <property type="term" value="F:zinc ion binding"/>
    <property type="evidence" value="ECO:0007669"/>
    <property type="project" value="UniProtKB-UniRule"/>
</dbReference>
<dbReference type="Gene3D" id="1.10.730.20">
    <property type="match status" value="1"/>
</dbReference>
<dbReference type="PROSITE" id="PS00178">
    <property type="entry name" value="AA_TRNA_LIGASE_I"/>
    <property type="match status" value="1"/>
</dbReference>
<dbReference type="FunFam" id="1.10.730.20:FF:000001">
    <property type="entry name" value="Isoleucine--tRNA ligase"/>
    <property type="match status" value="1"/>
</dbReference>
<keyword evidence="5 10" id="KW-0067">ATP-binding</keyword>
<keyword evidence="10" id="KW-0862">Zinc</keyword>
<dbReference type="RefSeq" id="WP_131847488.1">
    <property type="nucleotide sequence ID" value="NZ_SLXV01000002.1"/>
</dbReference>
<dbReference type="PANTHER" id="PTHR42765">
    <property type="entry name" value="SOLEUCYL-TRNA SYNTHETASE"/>
    <property type="match status" value="1"/>
</dbReference>
<dbReference type="InterPro" id="IPR009008">
    <property type="entry name" value="Val/Leu/Ile-tRNA-synth_edit"/>
</dbReference>
<dbReference type="Pfam" id="PF08264">
    <property type="entry name" value="Anticodon_1"/>
    <property type="match status" value="1"/>
</dbReference>
<keyword evidence="2 10" id="KW-0963">Cytoplasm</keyword>
<keyword evidence="10" id="KW-0479">Metal-binding</keyword>
<comment type="cofactor">
    <cofactor evidence="10">
        <name>Zn(2+)</name>
        <dbReference type="ChEBI" id="CHEBI:29105"/>
    </cofactor>
    <text evidence="10">Binds 1 zinc ion per subunit.</text>
</comment>
<proteinExistence type="inferred from homology"/>
<evidence type="ECO:0000256" key="7">
    <source>
        <dbReference type="ARBA" id="ARBA00023146"/>
    </source>
</evidence>
<dbReference type="SUPFAM" id="SSF50677">
    <property type="entry name" value="ValRS/IleRS/LeuRS editing domain"/>
    <property type="match status" value="1"/>
</dbReference>
<dbReference type="SUPFAM" id="SSF52374">
    <property type="entry name" value="Nucleotidylyl transferase"/>
    <property type="match status" value="1"/>
</dbReference>
<dbReference type="OrthoDB" id="9810365at2"/>
<dbReference type="FunFam" id="3.40.50.620:FF:000152">
    <property type="entry name" value="Isoleucine--tRNA ligase"/>
    <property type="match status" value="1"/>
</dbReference>
<evidence type="ECO:0000259" key="12">
    <source>
        <dbReference type="Pfam" id="PF06827"/>
    </source>
</evidence>
<dbReference type="GO" id="GO:0002161">
    <property type="term" value="F:aminoacyl-tRNA deacylase activity"/>
    <property type="evidence" value="ECO:0007669"/>
    <property type="project" value="InterPro"/>
</dbReference>
<comment type="function">
    <text evidence="8 10">Catalyzes the attachment of isoleucine to tRNA(Ile). As IleRS can inadvertently accommodate and process structurally similar amino acids such as valine, to avoid such errors it has two additional distinct tRNA(Ile)-dependent editing activities. One activity is designated as 'pretransfer' editing and involves the hydrolysis of activated Val-AMP. The other activity is designated 'posttransfer' editing and involves deacylation of mischarged Val-tRNA(Ile).</text>
</comment>
<dbReference type="InterPro" id="IPR002301">
    <property type="entry name" value="Ile-tRNA-ligase"/>
</dbReference>
<dbReference type="CDD" id="cd00818">
    <property type="entry name" value="IleRS_core"/>
    <property type="match status" value="1"/>
</dbReference>
<comment type="similarity">
    <text evidence="1 10">Belongs to the class-I aminoacyl-tRNA synthetase family. IleS type 1 subfamily.</text>
</comment>
<feature type="binding site" evidence="10">
    <location>
        <position position="556"/>
    </location>
    <ligand>
        <name>L-isoleucyl-5'-AMP</name>
        <dbReference type="ChEBI" id="CHEBI:178002"/>
    </ligand>
</feature>
<dbReference type="Gene3D" id="3.40.50.620">
    <property type="entry name" value="HUPs"/>
    <property type="match status" value="2"/>
</dbReference>
<evidence type="ECO:0000256" key="10">
    <source>
        <dbReference type="HAMAP-Rule" id="MF_02002"/>
    </source>
</evidence>
<keyword evidence="7 10" id="KW-0030">Aminoacyl-tRNA synthetase</keyword>
<feature type="short sequence motif" description="'HIGH' region" evidence="10">
    <location>
        <begin position="58"/>
        <end position="68"/>
    </location>
</feature>
<evidence type="ECO:0000256" key="2">
    <source>
        <dbReference type="ARBA" id="ARBA00022490"/>
    </source>
</evidence>
<dbReference type="InterPro" id="IPR050081">
    <property type="entry name" value="Ile-tRNA_ligase"/>
</dbReference>
<evidence type="ECO:0000259" key="11">
    <source>
        <dbReference type="Pfam" id="PF00133"/>
    </source>
</evidence>
<comment type="subunit">
    <text evidence="10">Monomer.</text>
</comment>
<dbReference type="InterPro" id="IPR002300">
    <property type="entry name" value="aa-tRNA-synth_Ia"/>
</dbReference>
<organism evidence="14 15">
    <name type="scientific">Baia soyae</name>
    <dbReference type="NCBI Taxonomy" id="1544746"/>
    <lineage>
        <taxon>Bacteria</taxon>
        <taxon>Bacillati</taxon>
        <taxon>Bacillota</taxon>
        <taxon>Bacilli</taxon>
        <taxon>Bacillales</taxon>
        <taxon>Thermoactinomycetaceae</taxon>
        <taxon>Baia</taxon>
    </lineage>
</organism>
<dbReference type="InterPro" id="IPR014729">
    <property type="entry name" value="Rossmann-like_a/b/a_fold"/>
</dbReference>
<comment type="subcellular location">
    <subcellularLocation>
        <location evidence="10">Cytoplasm</location>
    </subcellularLocation>
</comment>
<feature type="binding site" evidence="10">
    <location>
        <position position="909"/>
    </location>
    <ligand>
        <name>Zn(2+)</name>
        <dbReference type="ChEBI" id="CHEBI:29105"/>
    </ligand>
</feature>
<accession>A0A4R2S3Z1</accession>
<dbReference type="EMBL" id="SLXV01000002">
    <property type="protein sequence ID" value="TCP70402.1"/>
    <property type="molecule type" value="Genomic_DNA"/>
</dbReference>
<feature type="domain" description="Methionyl/Valyl/Leucyl/Isoleucyl-tRNA synthetase anticodon-binding" evidence="13">
    <location>
        <begin position="680"/>
        <end position="834"/>
    </location>
</feature>
<dbReference type="InterPro" id="IPR001412">
    <property type="entry name" value="aa-tRNA-synth_I_CS"/>
</dbReference>
<dbReference type="AlphaFoldDB" id="A0A4R2S3Z1"/>
<feature type="domain" description="Aminoacyl-tRNA synthetase class Ia" evidence="11">
    <location>
        <begin position="28"/>
        <end position="636"/>
    </location>
</feature>
<dbReference type="Pfam" id="PF06827">
    <property type="entry name" value="zf-FPG_IleRS"/>
    <property type="match status" value="1"/>
</dbReference>
<comment type="domain">
    <text evidence="10">IleRS has two distinct active sites: one for aminoacylation and one for editing. The misactivated valine is translocated from the active site to the editing site, which sterically excludes the correctly activated isoleucine. The single editing site contains two valyl binding pockets, one specific for each substrate (Val-AMP or Val-tRNA(Ile)).</text>
</comment>
<evidence type="ECO:0000256" key="9">
    <source>
        <dbReference type="ARBA" id="ARBA00048359"/>
    </source>
</evidence>
<feature type="short sequence motif" description="'KMSKS' region" evidence="10">
    <location>
        <begin position="597"/>
        <end position="601"/>
    </location>
</feature>
<feature type="domain" description="Zinc finger FPG/IleRS-type" evidence="12">
    <location>
        <begin position="884"/>
        <end position="914"/>
    </location>
</feature>
<feature type="binding site" evidence="10">
    <location>
        <position position="600"/>
    </location>
    <ligand>
        <name>ATP</name>
        <dbReference type="ChEBI" id="CHEBI:30616"/>
    </ligand>
</feature>
<feature type="binding site" evidence="10">
    <location>
        <position position="887"/>
    </location>
    <ligand>
        <name>Zn(2+)</name>
        <dbReference type="ChEBI" id="CHEBI:29105"/>
    </ligand>
</feature>
<dbReference type="InterPro" id="IPR010663">
    <property type="entry name" value="Znf_FPG/IleRS"/>
</dbReference>
<dbReference type="GO" id="GO:0004822">
    <property type="term" value="F:isoleucine-tRNA ligase activity"/>
    <property type="evidence" value="ECO:0007669"/>
    <property type="project" value="UniProtKB-UniRule"/>
</dbReference>
<dbReference type="InterPro" id="IPR023585">
    <property type="entry name" value="Ile-tRNA-ligase_type1"/>
</dbReference>
<comment type="caution">
    <text evidence="14">The sequence shown here is derived from an EMBL/GenBank/DDBJ whole genome shotgun (WGS) entry which is preliminary data.</text>
</comment>
<evidence type="ECO:0000256" key="8">
    <source>
        <dbReference type="ARBA" id="ARBA00025217"/>
    </source>
</evidence>
<keyword evidence="4 10" id="KW-0547">Nucleotide-binding</keyword>
<evidence type="ECO:0000256" key="5">
    <source>
        <dbReference type="ARBA" id="ARBA00022840"/>
    </source>
</evidence>
<dbReference type="Pfam" id="PF00133">
    <property type="entry name" value="tRNA-synt_1"/>
    <property type="match status" value="1"/>
</dbReference>
<comment type="catalytic activity">
    <reaction evidence="9 10">
        <text>tRNA(Ile) + L-isoleucine + ATP = L-isoleucyl-tRNA(Ile) + AMP + diphosphate</text>
        <dbReference type="Rhea" id="RHEA:11060"/>
        <dbReference type="Rhea" id="RHEA-COMP:9666"/>
        <dbReference type="Rhea" id="RHEA-COMP:9695"/>
        <dbReference type="ChEBI" id="CHEBI:30616"/>
        <dbReference type="ChEBI" id="CHEBI:33019"/>
        <dbReference type="ChEBI" id="CHEBI:58045"/>
        <dbReference type="ChEBI" id="CHEBI:78442"/>
        <dbReference type="ChEBI" id="CHEBI:78528"/>
        <dbReference type="ChEBI" id="CHEBI:456215"/>
        <dbReference type="EC" id="6.1.1.5"/>
    </reaction>
</comment>
<keyword evidence="3 10" id="KW-0436">Ligase</keyword>
<dbReference type="GO" id="GO:0005524">
    <property type="term" value="F:ATP binding"/>
    <property type="evidence" value="ECO:0007669"/>
    <property type="project" value="UniProtKB-UniRule"/>
</dbReference>
<feature type="binding site" evidence="10">
    <location>
        <position position="890"/>
    </location>
    <ligand>
        <name>Zn(2+)</name>
        <dbReference type="ChEBI" id="CHEBI:29105"/>
    </ligand>
</feature>
<dbReference type="CDD" id="cd07960">
    <property type="entry name" value="Anticodon_Ia_Ile_BEm"/>
    <property type="match status" value="1"/>
</dbReference>
<dbReference type="InterPro" id="IPR009080">
    <property type="entry name" value="tRNAsynth_Ia_anticodon-bd"/>
</dbReference>
<evidence type="ECO:0000256" key="1">
    <source>
        <dbReference type="ARBA" id="ARBA00006887"/>
    </source>
</evidence>
<dbReference type="GO" id="GO:0006428">
    <property type="term" value="P:isoleucyl-tRNA aminoacylation"/>
    <property type="evidence" value="ECO:0007669"/>
    <property type="project" value="UniProtKB-UniRule"/>
</dbReference>
<evidence type="ECO:0000313" key="15">
    <source>
        <dbReference type="Proteomes" id="UP000294746"/>
    </source>
</evidence>
<name>A0A4R2S3Z1_9BACL</name>
<evidence type="ECO:0000256" key="4">
    <source>
        <dbReference type="ARBA" id="ARBA00022741"/>
    </source>
</evidence>
<dbReference type="GO" id="GO:0005829">
    <property type="term" value="C:cytosol"/>
    <property type="evidence" value="ECO:0007669"/>
    <property type="project" value="TreeGrafter"/>
</dbReference>
<dbReference type="InterPro" id="IPR013155">
    <property type="entry name" value="M/V/L/I-tRNA-synth_anticd-bd"/>
</dbReference>
<evidence type="ECO:0000256" key="6">
    <source>
        <dbReference type="ARBA" id="ARBA00022917"/>
    </source>
</evidence>
<dbReference type="SUPFAM" id="SSF47323">
    <property type="entry name" value="Anticodon-binding domain of a subclass of class I aminoacyl-tRNA synthetases"/>
    <property type="match status" value="1"/>
</dbReference>
<dbReference type="PANTHER" id="PTHR42765:SF1">
    <property type="entry name" value="ISOLEUCINE--TRNA LIGASE, MITOCHONDRIAL"/>
    <property type="match status" value="1"/>
</dbReference>
<sequence length="928" mass="105581">MADYRSTIHLPVTDFPMKGNLPNREPEMQKWWNEIDIYRLVQEKRKGSPQFILHDGPPYANGDIHVGHVLNKSLKDFVVRYKSLSGFDAPYVPGWDTHGLPIEHAVVTKKKVDRRSVSVVDFRNLCTEYALSFVEKQADQFKRMAIRGDYENPYITLQPEYESAQIRLFGDMARKGHIYRGMRTVYWSPTSESALAEAEIEYQEKRSASVYVKFPVQNGNGIVDEENTFVVIWTTTPWTIPANLAISLNPEFEYSAVQVGNEKFIMATELIEAVMKTTEVEEYEVVSTWAGRELNGVTCRHPFYDRPSPLVFGDHVTLEAGTGCVHTAPGHGEEDFAVGQRYGLEVLCPVDGRGVFTAQAPGFEGMFYEDGNKKVSELLQEQGLLLKLSFIKHQYPHDWRTKKPIIYRATEQWFASIDGFRQQMLDEIKDVEWMPTWGEVRLGNMIADRGDWCISRQRTWGVPIPIFYCQDCTEPHINDETIDFIANLFAKEGSTSWYAKDVSDLMPADQKCSKCGCTSFRKETDIMDVWFDSGSSHFAVLAQRDDLSFPADLYIEGSDQYRGWFNSSLSTSVATTGNAPYKQVVSHGYVLDGEGRKMSKSIGNVVDPNKVANQYGADILRLWVSSVDYQSDVRISDPLIKQVAEVYRKLRNTFRFLLGNLADFDPAENRVRYDQLTELDRYVLSKLQGLIETVTQGYDTYDFHQVYGSIHTFCTVFLSQFYLDVLKDILYVEETDSLQRRSAQTVMYEILRALDVMISPIIPHTAEEVWKYIPGASEQSVQLADFPVMDGTLCDQTLEDKWDRFLDIRSSVLKALEQARAEKLIGNSLGATIEIVPNLESAQLLANLDNLHQLFIVSGVEVLPASSEVPAEQMVEVIVHVAEGEKCNRCWTISPTVGTHSYSKHQELCERCASIVEKEYPDFEVEAE</sequence>
<dbReference type="NCBIfam" id="TIGR00392">
    <property type="entry name" value="ileS"/>
    <property type="match status" value="1"/>
</dbReference>
<keyword evidence="15" id="KW-1185">Reference proteome</keyword>
<dbReference type="FunFam" id="3.90.740.10:FF:000006">
    <property type="entry name" value="Isoleucine--tRNA ligase"/>
    <property type="match status" value="1"/>
</dbReference>
<keyword evidence="6 10" id="KW-0648">Protein biosynthesis</keyword>
<gene>
    <name evidence="10" type="primary">ileS</name>
    <name evidence="14" type="ORF">EDD57_10243</name>
</gene>
<evidence type="ECO:0000259" key="13">
    <source>
        <dbReference type="Pfam" id="PF08264"/>
    </source>
</evidence>
<dbReference type="PRINTS" id="PR00984">
    <property type="entry name" value="TRNASYNTHILE"/>
</dbReference>
<dbReference type="InterPro" id="IPR033708">
    <property type="entry name" value="Anticodon_Ile_BEm"/>
</dbReference>
<dbReference type="Gene3D" id="3.90.740.10">
    <property type="entry name" value="Valyl/Leucyl/Isoleucyl-tRNA synthetase, editing domain"/>
    <property type="match status" value="1"/>
</dbReference>
<feature type="binding site" evidence="10">
    <location>
        <position position="912"/>
    </location>
    <ligand>
        <name>Zn(2+)</name>
        <dbReference type="ChEBI" id="CHEBI:29105"/>
    </ligand>
</feature>
<reference evidence="14 15" key="1">
    <citation type="submission" date="2019-03" db="EMBL/GenBank/DDBJ databases">
        <title>Genomic Encyclopedia of Type Strains, Phase IV (KMG-IV): sequencing the most valuable type-strain genomes for metagenomic binning, comparative biology and taxonomic classification.</title>
        <authorList>
            <person name="Goeker M."/>
        </authorList>
    </citation>
    <scope>NUCLEOTIDE SEQUENCE [LARGE SCALE GENOMIC DNA]</scope>
    <source>
        <strain evidence="14 15">DSM 46831</strain>
    </source>
</reference>
<evidence type="ECO:0000256" key="3">
    <source>
        <dbReference type="ARBA" id="ARBA00022598"/>
    </source>
</evidence>
<dbReference type="HAMAP" id="MF_02002">
    <property type="entry name" value="Ile_tRNA_synth_type1"/>
    <property type="match status" value="1"/>
</dbReference>
<dbReference type="EC" id="6.1.1.5" evidence="10"/>